<dbReference type="PRINTS" id="PR00081">
    <property type="entry name" value="GDHRDH"/>
</dbReference>
<dbReference type="PANTHER" id="PTHR43544">
    <property type="entry name" value="SHORT-CHAIN DEHYDROGENASE/REDUCTASE"/>
    <property type="match status" value="1"/>
</dbReference>
<organism evidence="2 3">
    <name type="scientific">Natronocalculus amylovorans</name>
    <dbReference type="NCBI Taxonomy" id="2917812"/>
    <lineage>
        <taxon>Archaea</taxon>
        <taxon>Methanobacteriati</taxon>
        <taxon>Methanobacteriota</taxon>
        <taxon>Stenosarchaea group</taxon>
        <taxon>Halobacteria</taxon>
        <taxon>Halobacteriales</taxon>
        <taxon>Haloferacaceae</taxon>
        <taxon>Natronocalculus</taxon>
    </lineage>
</organism>
<dbReference type="GO" id="GO:0016491">
    <property type="term" value="F:oxidoreductase activity"/>
    <property type="evidence" value="ECO:0007669"/>
    <property type="project" value="TreeGrafter"/>
</dbReference>
<evidence type="ECO:0000256" key="1">
    <source>
        <dbReference type="RuleBase" id="RU000363"/>
    </source>
</evidence>
<reference evidence="2" key="2">
    <citation type="submission" date="2022-02" db="EMBL/GenBank/DDBJ databases">
        <authorList>
            <person name="Elcheninov A.G."/>
            <person name="Sorokin D.Y."/>
            <person name="Kublanov I.V."/>
        </authorList>
    </citation>
    <scope>NUCLEOTIDE SEQUENCE</scope>
    <source>
        <strain evidence="2">AArc-St2</strain>
    </source>
</reference>
<comment type="similarity">
    <text evidence="1">Belongs to the short-chain dehydrogenases/reductases (SDR) family.</text>
</comment>
<protein>
    <submittedName>
        <fullName evidence="2">SDR family NAD(P)-dependent oxidoreductase</fullName>
    </submittedName>
</protein>
<dbReference type="GO" id="GO:0005737">
    <property type="term" value="C:cytoplasm"/>
    <property type="evidence" value="ECO:0007669"/>
    <property type="project" value="TreeGrafter"/>
</dbReference>
<dbReference type="Proteomes" id="UP001203207">
    <property type="component" value="Unassembled WGS sequence"/>
</dbReference>
<dbReference type="SUPFAM" id="SSF51735">
    <property type="entry name" value="NAD(P)-binding Rossmann-fold domains"/>
    <property type="match status" value="1"/>
</dbReference>
<keyword evidence="3" id="KW-1185">Reference proteome</keyword>
<comment type="caution">
    <text evidence="2">The sequence shown here is derived from an EMBL/GenBank/DDBJ whole genome shotgun (WGS) entry which is preliminary data.</text>
</comment>
<dbReference type="PRINTS" id="PR00080">
    <property type="entry name" value="SDRFAMILY"/>
</dbReference>
<dbReference type="Gene3D" id="3.40.50.720">
    <property type="entry name" value="NAD(P)-binding Rossmann-like Domain"/>
    <property type="match status" value="1"/>
</dbReference>
<reference evidence="2" key="1">
    <citation type="journal article" date="2022" name="Syst. Appl. Microbiol.">
        <title>Natronocalculus amylovorans gen. nov., sp. nov., and Natranaeroarchaeum aerophilus sp. nov., dominant culturable amylolytic natronoarchaea from hypersaline soda lakes in southwestern Siberia.</title>
        <authorList>
            <person name="Sorokin D.Y."/>
            <person name="Elcheninov A.G."/>
            <person name="Khizhniak T.V."/>
            <person name="Koenen M."/>
            <person name="Bale N.J."/>
            <person name="Damste J.S.S."/>
            <person name="Kublanov I.V."/>
        </authorList>
    </citation>
    <scope>NUCLEOTIDE SEQUENCE</scope>
    <source>
        <strain evidence="2">AArc-St2</strain>
    </source>
</reference>
<dbReference type="GO" id="GO:0019748">
    <property type="term" value="P:secondary metabolic process"/>
    <property type="evidence" value="ECO:0007669"/>
    <property type="project" value="TreeGrafter"/>
</dbReference>
<dbReference type="RefSeq" id="WP_250583692.1">
    <property type="nucleotide sequence ID" value="NZ_JAKRVX010000002.1"/>
</dbReference>
<dbReference type="InterPro" id="IPR036291">
    <property type="entry name" value="NAD(P)-bd_dom_sf"/>
</dbReference>
<dbReference type="EMBL" id="JAKRVX010000002">
    <property type="protein sequence ID" value="MCL9816824.1"/>
    <property type="molecule type" value="Genomic_DNA"/>
</dbReference>
<dbReference type="PANTHER" id="PTHR43544:SF32">
    <property type="entry name" value="CHAIN DEHYDROGENASE, PUTATIVE (AFU_ORTHOLOGUE AFUA_5G01530)-RELATED"/>
    <property type="match status" value="1"/>
</dbReference>
<evidence type="ECO:0000313" key="3">
    <source>
        <dbReference type="Proteomes" id="UP001203207"/>
    </source>
</evidence>
<name>A0AAE3KAH1_9EURY</name>
<evidence type="ECO:0000313" key="2">
    <source>
        <dbReference type="EMBL" id="MCL9816824.1"/>
    </source>
</evidence>
<dbReference type="AlphaFoldDB" id="A0AAE3KAH1"/>
<dbReference type="InterPro" id="IPR051468">
    <property type="entry name" value="Fungal_SecMetab_SDRs"/>
</dbReference>
<sequence length="232" mass="24528">MTVSLHNDLSGQVALVSGATRGIGYEIARGLAASGATVFAGARTPSYLSDSELLPIKLDVTDTETIKAAITRITEMDGVLDILVNNAGIAGPRKPLHMNAIDTIDETFAVNLRGPTLLTRAAIPLLSTCAGSRITNVSSGMGAVGEGMSGRYPAYRVSKTGLNGVTAYLHEEYRIDGVLANSACPGWVRTDLGSPDAPKSPKEGADTPVWLAHFTAESPSGLFWRDREQIDW</sequence>
<gene>
    <name evidence="2" type="ORF">AArcSt2_07700</name>
</gene>
<proteinExistence type="inferred from homology"/>
<accession>A0AAE3KAH1</accession>
<dbReference type="InterPro" id="IPR002347">
    <property type="entry name" value="SDR_fam"/>
</dbReference>
<dbReference type="Pfam" id="PF00106">
    <property type="entry name" value="adh_short"/>
    <property type="match status" value="1"/>
</dbReference>